<dbReference type="Gene3D" id="3.60.10.10">
    <property type="entry name" value="Endonuclease/exonuclease/phosphatase"/>
    <property type="match status" value="1"/>
</dbReference>
<dbReference type="PANTHER" id="PTHR19446">
    <property type="entry name" value="REVERSE TRANSCRIPTASES"/>
    <property type="match status" value="1"/>
</dbReference>
<dbReference type="STRING" id="278856.A0A212FI97"/>
<evidence type="ECO:0000259" key="1">
    <source>
        <dbReference type="Pfam" id="PF14529"/>
    </source>
</evidence>
<dbReference type="InParanoid" id="A0A212FI97"/>
<dbReference type="eggNOG" id="KOG1075">
    <property type="taxonomic scope" value="Eukaryota"/>
</dbReference>
<dbReference type="SUPFAM" id="SSF56219">
    <property type="entry name" value="DNase I-like"/>
    <property type="match status" value="1"/>
</dbReference>
<dbReference type="AlphaFoldDB" id="A0A212FI97"/>
<comment type="caution">
    <text evidence="2">The sequence shown here is derived from an EMBL/GenBank/DDBJ whole genome shotgun (WGS) entry which is preliminary data.</text>
</comment>
<accession>A0A212FI97</accession>
<dbReference type="EMBL" id="AGBW02008417">
    <property type="protein sequence ID" value="OWR53447.1"/>
    <property type="molecule type" value="Genomic_DNA"/>
</dbReference>
<dbReference type="KEGG" id="dpl:KGM_210626"/>
<protein>
    <submittedName>
        <fullName evidence="2">Reverse transcrpitase</fullName>
    </submittedName>
</protein>
<dbReference type="GO" id="GO:0003824">
    <property type="term" value="F:catalytic activity"/>
    <property type="evidence" value="ECO:0007669"/>
    <property type="project" value="InterPro"/>
</dbReference>
<feature type="domain" description="Endonuclease/exonuclease/phosphatase" evidence="1">
    <location>
        <begin position="124"/>
        <end position="243"/>
    </location>
</feature>
<evidence type="ECO:0000313" key="3">
    <source>
        <dbReference type="Proteomes" id="UP000007151"/>
    </source>
</evidence>
<name>A0A212FI97_DANPL</name>
<gene>
    <name evidence="2" type="ORF">KGM_210626</name>
</gene>
<organism evidence="2 3">
    <name type="scientific">Danaus plexippus plexippus</name>
    <dbReference type="NCBI Taxonomy" id="278856"/>
    <lineage>
        <taxon>Eukaryota</taxon>
        <taxon>Metazoa</taxon>
        <taxon>Ecdysozoa</taxon>
        <taxon>Arthropoda</taxon>
        <taxon>Hexapoda</taxon>
        <taxon>Insecta</taxon>
        <taxon>Pterygota</taxon>
        <taxon>Neoptera</taxon>
        <taxon>Endopterygota</taxon>
        <taxon>Lepidoptera</taxon>
        <taxon>Glossata</taxon>
        <taxon>Ditrysia</taxon>
        <taxon>Papilionoidea</taxon>
        <taxon>Nymphalidae</taxon>
        <taxon>Danainae</taxon>
        <taxon>Danaini</taxon>
        <taxon>Danaina</taxon>
        <taxon>Danaus</taxon>
        <taxon>Danaus</taxon>
    </lineage>
</organism>
<proteinExistence type="predicted"/>
<reference evidence="2 3" key="1">
    <citation type="journal article" date="2011" name="Cell">
        <title>The monarch butterfly genome yields insights into long-distance migration.</title>
        <authorList>
            <person name="Zhan S."/>
            <person name="Merlin C."/>
            <person name="Boore J.L."/>
            <person name="Reppert S.M."/>
        </authorList>
    </citation>
    <scope>NUCLEOTIDE SEQUENCE [LARGE SCALE GENOMIC DNA]</scope>
    <source>
        <strain evidence="2">F-2</strain>
    </source>
</reference>
<dbReference type="InterPro" id="IPR036691">
    <property type="entry name" value="Endo/exonu/phosph_ase_sf"/>
</dbReference>
<keyword evidence="3" id="KW-1185">Reference proteome</keyword>
<dbReference type="CDD" id="cd09077">
    <property type="entry name" value="R1-I-EN"/>
    <property type="match status" value="1"/>
</dbReference>
<dbReference type="InterPro" id="IPR005135">
    <property type="entry name" value="Endo/exonuclease/phosphatase"/>
</dbReference>
<sequence length="606" mass="66851">MANVRISGLDDSVTPEEIRLALAEKTGVSPEDFKVGLITHGPIGKVLQGNLNHAVAAQDLLCQTVAEWNINVAVIAEPYSIPRTHKWAGSVDGSAAIFFPGVACTHSVVERGAGFVAARWGEVVVVSTYFSPNRSRADFESFLATVEGVILRVAPSPVLVAGDLNAWSRAWGSIRTNARGRVLESWVLSLGLQILNRGTTPTCVRWQGTSIVDVTFATPSLAARIRDWRVMAEAVTLSDHRYVRYEVSPTSPGTPFQLGTRPPFPRWSLVRLQPDVAEEAAMVRAWAEVPDTIAGDADSMADLFADDIKVVCNAAMPKTQACPRNRGKVYWWTQELSSLRTASMGARRAYQRCRRRARGTPVVEEALYRAYQDANKALRTAIRKAKEDAWDQFLGILNNDPWGRPYRAIRGKLSTAASLTSCMEPGLLRRVLGTLFPDPGPFAPPYMATAALAQGERVDGPPVSDVEFNTIRSRLRHKRKAPGPDGAPSKVMDIALGPLEDRFRAVLDTCMAAARFPRRWRVGRLCLIRKESRPADAPEGYRPVVLLDEAGKAFEKILASRIIQHLEGRGPDLAECQYGFRTGRSTIDAVTRLKRWTEAAFNRGRW</sequence>
<dbReference type="Pfam" id="PF14529">
    <property type="entry name" value="Exo_endo_phos_2"/>
    <property type="match status" value="1"/>
</dbReference>
<evidence type="ECO:0000313" key="2">
    <source>
        <dbReference type="EMBL" id="OWR53447.1"/>
    </source>
</evidence>
<dbReference type="Proteomes" id="UP000007151">
    <property type="component" value="Unassembled WGS sequence"/>
</dbReference>